<dbReference type="CDD" id="cd22965">
    <property type="entry name" value="DD_DPY30_SDC1"/>
    <property type="match status" value="1"/>
</dbReference>
<dbReference type="Gene3D" id="1.20.890.10">
    <property type="entry name" value="cAMP-dependent protein kinase regulatory subunit, dimerization-anchoring domain"/>
    <property type="match status" value="1"/>
</dbReference>
<dbReference type="InterPro" id="IPR007858">
    <property type="entry name" value="Dpy-30_motif"/>
</dbReference>
<feature type="compositionally biased region" description="Polar residues" evidence="4">
    <location>
        <begin position="44"/>
        <end position="57"/>
    </location>
</feature>
<feature type="region of interest" description="Disordered" evidence="4">
    <location>
        <begin position="37"/>
        <end position="74"/>
    </location>
</feature>
<feature type="region of interest" description="Disordered" evidence="4">
    <location>
        <begin position="176"/>
        <end position="195"/>
    </location>
</feature>
<comment type="caution">
    <text evidence="5">The sequence shown here is derived from an EMBL/GenBank/DDBJ whole genome shotgun (WGS) entry which is preliminary data.</text>
</comment>
<protein>
    <recommendedName>
        <fullName evidence="7">Dpy-30-like protein</fullName>
    </recommendedName>
</protein>
<gene>
    <name evidence="5" type="ORF">WA026_015553</name>
</gene>
<evidence type="ECO:0000256" key="1">
    <source>
        <dbReference type="ARBA" id="ARBA00004123"/>
    </source>
</evidence>
<evidence type="ECO:0000313" key="5">
    <source>
        <dbReference type="EMBL" id="KAK9891593.1"/>
    </source>
</evidence>
<feature type="compositionally biased region" description="Basic and acidic residues" evidence="4">
    <location>
        <begin position="58"/>
        <end position="71"/>
    </location>
</feature>
<feature type="region of interest" description="Disordered" evidence="4">
    <location>
        <begin position="1"/>
        <end position="22"/>
    </location>
</feature>
<comment type="similarity">
    <text evidence="2">Belongs to the dpy-30 family.</text>
</comment>
<dbReference type="Pfam" id="PF05186">
    <property type="entry name" value="Dpy-30"/>
    <property type="match status" value="1"/>
</dbReference>
<accession>A0AAW1V8U3</accession>
<dbReference type="FunFam" id="1.20.890.10:FF:000003">
    <property type="entry name" value="protein dpy-30 homolog"/>
    <property type="match status" value="1"/>
</dbReference>
<dbReference type="EMBL" id="JARQZJ010000129">
    <property type="protein sequence ID" value="KAK9891593.1"/>
    <property type="molecule type" value="Genomic_DNA"/>
</dbReference>
<evidence type="ECO:0000256" key="2">
    <source>
        <dbReference type="ARBA" id="ARBA00010849"/>
    </source>
</evidence>
<proteinExistence type="inferred from homology"/>
<dbReference type="Proteomes" id="UP001431783">
    <property type="component" value="Unassembled WGS sequence"/>
</dbReference>
<feature type="compositionally biased region" description="Basic and acidic residues" evidence="4">
    <location>
        <begin position="1"/>
        <end position="14"/>
    </location>
</feature>
<evidence type="ECO:0000256" key="4">
    <source>
        <dbReference type="SAM" id="MobiDB-lite"/>
    </source>
</evidence>
<dbReference type="InterPro" id="IPR049629">
    <property type="entry name" value="DPY30_SDC1_DD"/>
</dbReference>
<comment type="subcellular location">
    <subcellularLocation>
        <location evidence="1">Nucleus</location>
    </subcellularLocation>
</comment>
<reference evidence="5 6" key="1">
    <citation type="submission" date="2023-03" db="EMBL/GenBank/DDBJ databases">
        <title>Genome insight into feeding habits of ladybird beetles.</title>
        <authorList>
            <person name="Li H.-S."/>
            <person name="Huang Y.-H."/>
            <person name="Pang H."/>
        </authorList>
    </citation>
    <scope>NUCLEOTIDE SEQUENCE [LARGE SCALE GENOMIC DNA]</scope>
    <source>
        <strain evidence="5">SYSU_2023b</strain>
        <tissue evidence="5">Whole body</tissue>
    </source>
</reference>
<evidence type="ECO:0008006" key="7">
    <source>
        <dbReference type="Google" id="ProtNLM"/>
    </source>
</evidence>
<dbReference type="AlphaFoldDB" id="A0AAW1V8U3"/>
<organism evidence="5 6">
    <name type="scientific">Henosepilachna vigintioctopunctata</name>
    <dbReference type="NCBI Taxonomy" id="420089"/>
    <lineage>
        <taxon>Eukaryota</taxon>
        <taxon>Metazoa</taxon>
        <taxon>Ecdysozoa</taxon>
        <taxon>Arthropoda</taxon>
        <taxon>Hexapoda</taxon>
        <taxon>Insecta</taxon>
        <taxon>Pterygota</taxon>
        <taxon>Neoptera</taxon>
        <taxon>Endopterygota</taxon>
        <taxon>Coleoptera</taxon>
        <taxon>Polyphaga</taxon>
        <taxon>Cucujiformia</taxon>
        <taxon>Coccinelloidea</taxon>
        <taxon>Coccinellidae</taxon>
        <taxon>Epilachninae</taxon>
        <taxon>Epilachnini</taxon>
        <taxon>Henosepilachna</taxon>
    </lineage>
</organism>
<sequence length="195" mass="21272">MSSKELEAKSKESKQYTAEAAEVPTAVMVLDTEKINKELELGETENTSKPNILTTESEVSKPKESGNDSKSKVLNGTVPIKDHCTVLSEEPSATDICNLAGLPAYCKIVKAAIKMENQDIQPKKSRIDLASLPTRQYLDQTVVPILMNALSHLAKERPPEPIAALAAYLLKNRANFEQTPSENNSPPAEPEATKN</sequence>
<dbReference type="GO" id="GO:0005634">
    <property type="term" value="C:nucleus"/>
    <property type="evidence" value="ECO:0007669"/>
    <property type="project" value="UniProtKB-SubCell"/>
</dbReference>
<keyword evidence="6" id="KW-1185">Reference proteome</keyword>
<name>A0AAW1V8U3_9CUCU</name>
<evidence type="ECO:0000313" key="6">
    <source>
        <dbReference type="Proteomes" id="UP001431783"/>
    </source>
</evidence>
<evidence type="ECO:0000256" key="3">
    <source>
        <dbReference type="ARBA" id="ARBA00023242"/>
    </source>
</evidence>
<keyword evidence="3" id="KW-0539">Nucleus</keyword>